<protein>
    <recommendedName>
        <fullName evidence="3">DUF1963 domain-containing protein</fullName>
    </recommendedName>
</protein>
<accession>A0ABW5EGY9</accession>
<name>A0ABW5EGY9_9GAMM</name>
<evidence type="ECO:0000313" key="1">
    <source>
        <dbReference type="EMBL" id="MFD2312502.1"/>
    </source>
</evidence>
<dbReference type="Proteomes" id="UP001597425">
    <property type="component" value="Unassembled WGS sequence"/>
</dbReference>
<comment type="caution">
    <text evidence="1">The sequence shown here is derived from an EMBL/GenBank/DDBJ whole genome shotgun (WGS) entry which is preliminary data.</text>
</comment>
<evidence type="ECO:0000313" key="2">
    <source>
        <dbReference type="Proteomes" id="UP001597425"/>
    </source>
</evidence>
<evidence type="ECO:0008006" key="3">
    <source>
        <dbReference type="Google" id="ProtNLM"/>
    </source>
</evidence>
<sequence>MIQLLINRECPEAEPSTSFGGLPVKGLDEDFQWPICQSCNGAMQFLGKLAVDGRIEQVFMCQNDPGLCNEWDADGGGNSVVVTAAREFELATPPEGGVTTKETNYGAVVLEFDSDDYEEARTQWAEENGLSLRQVLGQVFGTPSWIQGDETPNCDICKKPMRFVAQLEQGPDWKDEMDFGGGGCAYLFDCTCDSSAKFMWQC</sequence>
<proteinExistence type="predicted"/>
<keyword evidence="2" id="KW-1185">Reference proteome</keyword>
<organism evidence="1 2">
    <name type="scientific">Microbulbifer halophilus</name>
    <dbReference type="NCBI Taxonomy" id="453963"/>
    <lineage>
        <taxon>Bacteria</taxon>
        <taxon>Pseudomonadati</taxon>
        <taxon>Pseudomonadota</taxon>
        <taxon>Gammaproteobacteria</taxon>
        <taxon>Cellvibrionales</taxon>
        <taxon>Microbulbiferaceae</taxon>
        <taxon>Microbulbifer</taxon>
    </lineage>
</organism>
<dbReference type="RefSeq" id="WP_265723649.1">
    <property type="nucleotide sequence ID" value="NZ_JAPIVK010000068.1"/>
</dbReference>
<gene>
    <name evidence="1" type="ORF">ACFSKX_18955</name>
</gene>
<reference evidence="2" key="1">
    <citation type="journal article" date="2019" name="Int. J. Syst. Evol. Microbiol.">
        <title>The Global Catalogue of Microorganisms (GCM) 10K type strain sequencing project: providing services to taxonomists for standard genome sequencing and annotation.</title>
        <authorList>
            <consortium name="The Broad Institute Genomics Platform"/>
            <consortium name="The Broad Institute Genome Sequencing Center for Infectious Disease"/>
            <person name="Wu L."/>
            <person name="Ma J."/>
        </authorList>
    </citation>
    <scope>NUCLEOTIDE SEQUENCE [LARGE SCALE GENOMIC DNA]</scope>
    <source>
        <strain evidence="2">KCTC 12848</strain>
    </source>
</reference>
<dbReference type="EMBL" id="JBHUJD010000047">
    <property type="protein sequence ID" value="MFD2312502.1"/>
    <property type="molecule type" value="Genomic_DNA"/>
</dbReference>